<dbReference type="EMBL" id="FN648487">
    <property type="protein sequence ID" value="CBN74536.1"/>
    <property type="molecule type" value="Genomic_DNA"/>
</dbReference>
<evidence type="ECO:0000313" key="2">
    <source>
        <dbReference type="EMBL" id="CBN74536.1"/>
    </source>
</evidence>
<reference evidence="2 3" key="1">
    <citation type="journal article" date="2010" name="Nature">
        <title>The Ectocarpus genome and the independent evolution of multicellularity in brown algae.</title>
        <authorList>
            <person name="Cock J.M."/>
            <person name="Sterck L."/>
            <person name="Rouze P."/>
            <person name="Scornet D."/>
            <person name="Allen A.E."/>
            <person name="Amoutzias G."/>
            <person name="Anthouard V."/>
            <person name="Artiguenave F."/>
            <person name="Aury J.M."/>
            <person name="Badger J.H."/>
            <person name="Beszteri B."/>
            <person name="Billiau K."/>
            <person name="Bonnet E."/>
            <person name="Bothwell J.H."/>
            <person name="Bowler C."/>
            <person name="Boyen C."/>
            <person name="Brownlee C."/>
            <person name="Carrano C.J."/>
            <person name="Charrier B."/>
            <person name="Cho G.Y."/>
            <person name="Coelho S.M."/>
            <person name="Collen J."/>
            <person name="Corre E."/>
            <person name="Da Silva C."/>
            <person name="Delage L."/>
            <person name="Delaroque N."/>
            <person name="Dittami S.M."/>
            <person name="Doulbeau S."/>
            <person name="Elias M."/>
            <person name="Farnham G."/>
            <person name="Gachon C.M."/>
            <person name="Gschloessl B."/>
            <person name="Heesch S."/>
            <person name="Jabbari K."/>
            <person name="Jubin C."/>
            <person name="Kawai H."/>
            <person name="Kimura K."/>
            <person name="Kloareg B."/>
            <person name="Kupper F.C."/>
            <person name="Lang D."/>
            <person name="Le Bail A."/>
            <person name="Leblanc C."/>
            <person name="Lerouge P."/>
            <person name="Lohr M."/>
            <person name="Lopez P.J."/>
            <person name="Martens C."/>
            <person name="Maumus F."/>
            <person name="Michel G."/>
            <person name="Miranda-Saavedra D."/>
            <person name="Morales J."/>
            <person name="Moreau H."/>
            <person name="Motomura T."/>
            <person name="Nagasato C."/>
            <person name="Napoli C.A."/>
            <person name="Nelson D.R."/>
            <person name="Nyvall-Collen P."/>
            <person name="Peters A.F."/>
            <person name="Pommier C."/>
            <person name="Potin P."/>
            <person name="Poulain J."/>
            <person name="Quesneville H."/>
            <person name="Read B."/>
            <person name="Rensing S.A."/>
            <person name="Ritter A."/>
            <person name="Rousvoal S."/>
            <person name="Samanta M."/>
            <person name="Samson G."/>
            <person name="Schroeder D.C."/>
            <person name="Segurens B."/>
            <person name="Strittmatter M."/>
            <person name="Tonon T."/>
            <person name="Tregear J.W."/>
            <person name="Valentin K."/>
            <person name="von Dassow P."/>
            <person name="Yamagishi T."/>
            <person name="Van de Peer Y."/>
            <person name="Wincker P."/>
        </authorList>
    </citation>
    <scope>NUCLEOTIDE SEQUENCE [LARGE SCALE GENOMIC DNA]</scope>
    <source>
        <strain evidence="3">Ec32 / CCAP1310/4</strain>
    </source>
</reference>
<dbReference type="Proteomes" id="UP000002630">
    <property type="component" value="Linkage Group LG19"/>
</dbReference>
<proteinExistence type="predicted"/>
<evidence type="ECO:0000256" key="1">
    <source>
        <dbReference type="SAM" id="MobiDB-lite"/>
    </source>
</evidence>
<feature type="region of interest" description="Disordered" evidence="1">
    <location>
        <begin position="1"/>
        <end position="30"/>
    </location>
</feature>
<gene>
    <name evidence="2" type="ORF">Esi_0030_0011</name>
</gene>
<dbReference type="AlphaFoldDB" id="D8LKE6"/>
<accession>D8LKE6</accession>
<keyword evidence="3" id="KW-1185">Reference proteome</keyword>
<name>D8LKE6_ECTSI</name>
<sequence>MASAARTKCNASTARRAMTRKTPLAAKMTP</sequence>
<dbReference type="InParanoid" id="D8LKE6"/>
<dbReference type="EMBL" id="FN649744">
    <property type="protein sequence ID" value="CBN74536.1"/>
    <property type="molecule type" value="Genomic_DNA"/>
</dbReference>
<evidence type="ECO:0000313" key="3">
    <source>
        <dbReference type="Proteomes" id="UP000002630"/>
    </source>
</evidence>
<protein>
    <submittedName>
        <fullName evidence="2">Uncharacterized protein</fullName>
    </submittedName>
</protein>
<organism evidence="2 3">
    <name type="scientific">Ectocarpus siliculosus</name>
    <name type="common">Brown alga</name>
    <name type="synonym">Conferva siliculosa</name>
    <dbReference type="NCBI Taxonomy" id="2880"/>
    <lineage>
        <taxon>Eukaryota</taxon>
        <taxon>Sar</taxon>
        <taxon>Stramenopiles</taxon>
        <taxon>Ochrophyta</taxon>
        <taxon>PX clade</taxon>
        <taxon>Phaeophyceae</taxon>
        <taxon>Ectocarpales</taxon>
        <taxon>Ectocarpaceae</taxon>
        <taxon>Ectocarpus</taxon>
    </lineage>
</organism>